<gene>
    <name evidence="14" type="ORF">RJ641_003957</name>
</gene>
<keyword evidence="3" id="KW-0934">Plastid</keyword>
<feature type="domain" description="CRM" evidence="13">
    <location>
        <begin position="661"/>
        <end position="761"/>
    </location>
</feature>
<dbReference type="GO" id="GO:0000373">
    <property type="term" value="P:Group II intron splicing"/>
    <property type="evidence" value="ECO:0007669"/>
    <property type="project" value="UniProtKB-ARBA"/>
</dbReference>
<dbReference type="InterPro" id="IPR001890">
    <property type="entry name" value="RNA-binding_CRM"/>
</dbReference>
<evidence type="ECO:0000256" key="3">
    <source>
        <dbReference type="ARBA" id="ARBA00022640"/>
    </source>
</evidence>
<dbReference type="SMART" id="SM01103">
    <property type="entry name" value="CRS1_YhbY"/>
    <property type="match status" value="3"/>
</dbReference>
<feature type="coiled-coil region" evidence="11">
    <location>
        <begin position="616"/>
        <end position="650"/>
    </location>
</feature>
<protein>
    <submittedName>
        <fullName evidence="14">RNA-binding, CRM domain</fullName>
    </submittedName>
</protein>
<evidence type="ECO:0000256" key="4">
    <source>
        <dbReference type="ARBA" id="ARBA00022664"/>
    </source>
</evidence>
<keyword evidence="9" id="KW-0687">Ribonucleoprotein</keyword>
<sequence length="897" mass="101892">MALGPSRQFYPATFLDSFQNSISRLSGFRLQLFRIGSTVHLNCQHFSITQKAISSESVSERSPYSKSSFVLRNNNISQSNSSLTSSGDNWIDRWNKPYKQNRPRKPQVAFDYQGREEANELNDGYVKSEKRGDGGSTMERIVEKLKKFGYVDDVNKKKSGRATERVIEKGSVEDIFYMEEGMLPDIRGQFSKDSPLGVENVFGTDGEIWFPWEKPDAVLEEEKRNSVRKKRRSSVAEMTLPQLELIRLKNLCFRMKQKTKIGSGGVTKEIVDVINEKWKTSEIVRLKCEGNAALNMRRIHQIIERKTGGLVVWRSGTSIALYRGATYEIPSLQLKKKTFTGNEVFHSSSRVTNRNSQNSMEDGTQSDRDAPKANPEAAAEEEKGMGVPEVNYEHEVDKLLDGLGLRYEDWPGCNPLPVDADMLPGTIPGYEPPFRILPYGVRATLGQKEATALRRLARVLPPHFALGRSRHLQGLSVAMIKLWEKSSIAKIALKRGVQLTTSERMAEDLKKLTGGILLSRNKEFLVFYSGKDFLSSEVTEALLERERLAKTLQDEEEQARLRASTLVIPSIETTEQSGSEQSGLAGTLGETLDADARWGKKLDESRREKVMREANVVRHANLVRKLERKLALAEKKIVKAEQALSKVEEYLKPADRAADPESITDEERFMFRKLGLRMKAFLLLGRRGVFDGTVENMHLHWKYRELIKIIVKAKTFDEVKRIVLTLESESGGVLVSVDKVSKGYAIIVFRGKDYQRPSTIRPQNLLTKRRALARSIELQRREALYKHISDLQTKIENLRAEIEQMDAVKDHGDEELYDKLDSAYPSEDDNSEEEGDDEDEAYLKTHYAEKSEENDTNDSIHNLYPKSNSSDDALDRQLETESEILVTHAHEPPDSYL</sequence>
<keyword evidence="15" id="KW-1185">Reference proteome</keyword>
<evidence type="ECO:0000313" key="15">
    <source>
        <dbReference type="Proteomes" id="UP001370490"/>
    </source>
</evidence>
<dbReference type="GO" id="GO:0003729">
    <property type="term" value="F:mRNA binding"/>
    <property type="evidence" value="ECO:0007669"/>
    <property type="project" value="InterPro"/>
</dbReference>
<dbReference type="FunFam" id="3.30.110.60:FF:000003">
    <property type="entry name" value="CRM-domain containing factor CFM3B, chloroplastic"/>
    <property type="match status" value="1"/>
</dbReference>
<dbReference type="InterPro" id="IPR035920">
    <property type="entry name" value="YhbY-like_sf"/>
</dbReference>
<keyword evidence="5" id="KW-0677">Repeat</keyword>
<reference evidence="14 15" key="1">
    <citation type="submission" date="2023-12" db="EMBL/GenBank/DDBJ databases">
        <title>A high-quality genome assembly for Dillenia turbinata (Dilleniales).</title>
        <authorList>
            <person name="Chanderbali A."/>
        </authorList>
    </citation>
    <scope>NUCLEOTIDE SEQUENCE [LARGE SCALE GENOMIC DNA]</scope>
    <source>
        <strain evidence="14">LSX21</strain>
        <tissue evidence="14">Leaf</tissue>
    </source>
</reference>
<dbReference type="GO" id="GO:0009507">
    <property type="term" value="C:chloroplast"/>
    <property type="evidence" value="ECO:0007669"/>
    <property type="project" value="UniProtKB-SubCell"/>
</dbReference>
<feature type="domain" description="CRM" evidence="13">
    <location>
        <begin position="238"/>
        <end position="334"/>
    </location>
</feature>
<evidence type="ECO:0000256" key="12">
    <source>
        <dbReference type="SAM" id="MobiDB-lite"/>
    </source>
</evidence>
<dbReference type="PANTHER" id="PTHR31846">
    <property type="entry name" value="CRS1 / YHBY (CRM) DOMAIN-CONTAINING PROTEIN"/>
    <property type="match status" value="1"/>
</dbReference>
<evidence type="ECO:0000256" key="9">
    <source>
        <dbReference type="ARBA" id="ARBA00023274"/>
    </source>
</evidence>
<dbReference type="FunFam" id="3.30.110.60:FF:000002">
    <property type="entry name" value="CRS2-associated factor 1, chloroplastic"/>
    <property type="match status" value="2"/>
</dbReference>
<evidence type="ECO:0000256" key="6">
    <source>
        <dbReference type="ARBA" id="ARBA00022884"/>
    </source>
</evidence>
<dbReference type="InterPro" id="IPR045278">
    <property type="entry name" value="CRS1/CFM2/CFM3"/>
</dbReference>
<feature type="compositionally biased region" description="Basic and acidic residues" evidence="12">
    <location>
        <begin position="888"/>
        <end position="897"/>
    </location>
</feature>
<evidence type="ECO:0000256" key="5">
    <source>
        <dbReference type="ARBA" id="ARBA00022737"/>
    </source>
</evidence>
<dbReference type="Gene3D" id="3.30.110.60">
    <property type="entry name" value="YhbY-like"/>
    <property type="match status" value="3"/>
</dbReference>
<dbReference type="PANTHER" id="PTHR31846:SF19">
    <property type="entry name" value="CRM-DOMAIN CONTAINING FACTOR CFM3A, CHLOROPLASTIC_MITOCHONDRIAL"/>
    <property type="match status" value="1"/>
</dbReference>
<feature type="region of interest" description="Disordered" evidence="12">
    <location>
        <begin position="821"/>
        <end position="897"/>
    </location>
</feature>
<dbReference type="GO" id="GO:0006397">
    <property type="term" value="P:mRNA processing"/>
    <property type="evidence" value="ECO:0007669"/>
    <property type="project" value="UniProtKB-KW"/>
</dbReference>
<keyword evidence="4" id="KW-0507">mRNA processing</keyword>
<evidence type="ECO:0000256" key="8">
    <source>
        <dbReference type="ARBA" id="ARBA00023187"/>
    </source>
</evidence>
<evidence type="ECO:0000256" key="7">
    <source>
        <dbReference type="ARBA" id="ARBA00022946"/>
    </source>
</evidence>
<dbReference type="EMBL" id="JBAMMX010000012">
    <property type="protein sequence ID" value="KAK6929863.1"/>
    <property type="molecule type" value="Genomic_DNA"/>
</dbReference>
<evidence type="ECO:0000256" key="11">
    <source>
        <dbReference type="SAM" id="Coils"/>
    </source>
</evidence>
<feature type="coiled-coil region" evidence="11">
    <location>
        <begin position="781"/>
        <end position="815"/>
    </location>
</feature>
<organism evidence="14 15">
    <name type="scientific">Dillenia turbinata</name>
    <dbReference type="NCBI Taxonomy" id="194707"/>
    <lineage>
        <taxon>Eukaryota</taxon>
        <taxon>Viridiplantae</taxon>
        <taxon>Streptophyta</taxon>
        <taxon>Embryophyta</taxon>
        <taxon>Tracheophyta</taxon>
        <taxon>Spermatophyta</taxon>
        <taxon>Magnoliopsida</taxon>
        <taxon>eudicotyledons</taxon>
        <taxon>Gunneridae</taxon>
        <taxon>Pentapetalae</taxon>
        <taxon>Dilleniales</taxon>
        <taxon>Dilleniaceae</taxon>
        <taxon>Dillenia</taxon>
    </lineage>
</organism>
<evidence type="ECO:0000256" key="2">
    <source>
        <dbReference type="ARBA" id="ARBA00022528"/>
    </source>
</evidence>
<dbReference type="Pfam" id="PF01985">
    <property type="entry name" value="CRS1_YhbY"/>
    <property type="match status" value="3"/>
</dbReference>
<dbReference type="SUPFAM" id="SSF75471">
    <property type="entry name" value="YhbY-like"/>
    <property type="match status" value="3"/>
</dbReference>
<dbReference type="AlphaFoldDB" id="A0AAN8VLJ6"/>
<comment type="subcellular location">
    <subcellularLocation>
        <location evidence="1">Plastid</location>
        <location evidence="1">Chloroplast</location>
    </subcellularLocation>
</comment>
<dbReference type="GO" id="GO:1990904">
    <property type="term" value="C:ribonucleoprotein complex"/>
    <property type="evidence" value="ECO:0007669"/>
    <property type="project" value="UniProtKB-KW"/>
</dbReference>
<feature type="compositionally biased region" description="Polar residues" evidence="12">
    <location>
        <begin position="857"/>
        <end position="871"/>
    </location>
</feature>
<keyword evidence="7" id="KW-0809">Transit peptide</keyword>
<keyword evidence="2" id="KW-0150">Chloroplast</keyword>
<feature type="compositionally biased region" description="Acidic residues" evidence="12">
    <location>
        <begin position="826"/>
        <end position="840"/>
    </location>
</feature>
<proteinExistence type="predicted"/>
<feature type="region of interest" description="Disordered" evidence="12">
    <location>
        <begin position="345"/>
        <end position="390"/>
    </location>
</feature>
<dbReference type="PROSITE" id="PS51295">
    <property type="entry name" value="CRM"/>
    <property type="match status" value="3"/>
</dbReference>
<comment type="caution">
    <text evidence="14">The sequence shown here is derived from an EMBL/GenBank/DDBJ whole genome shotgun (WGS) entry which is preliminary data.</text>
</comment>
<evidence type="ECO:0000256" key="1">
    <source>
        <dbReference type="ARBA" id="ARBA00004229"/>
    </source>
</evidence>
<dbReference type="Proteomes" id="UP001370490">
    <property type="component" value="Unassembled WGS sequence"/>
</dbReference>
<feature type="compositionally biased region" description="Basic and acidic residues" evidence="12">
    <location>
        <begin position="841"/>
        <end position="853"/>
    </location>
</feature>
<keyword evidence="11" id="KW-0175">Coiled coil</keyword>
<evidence type="ECO:0000313" key="14">
    <source>
        <dbReference type="EMBL" id="KAK6929863.1"/>
    </source>
</evidence>
<keyword evidence="6 10" id="KW-0694">RNA-binding</keyword>
<feature type="compositionally biased region" description="Polar residues" evidence="12">
    <location>
        <begin position="345"/>
        <end position="363"/>
    </location>
</feature>
<evidence type="ECO:0000259" key="13">
    <source>
        <dbReference type="PROSITE" id="PS51295"/>
    </source>
</evidence>
<accession>A0AAN8VLJ6</accession>
<evidence type="ECO:0000256" key="10">
    <source>
        <dbReference type="PROSITE-ProRule" id="PRU00626"/>
    </source>
</evidence>
<keyword evidence="8" id="KW-0508">mRNA splicing</keyword>
<feature type="domain" description="CRM" evidence="13">
    <location>
        <begin position="443"/>
        <end position="540"/>
    </location>
</feature>
<name>A0AAN8VLJ6_9MAGN</name>